<feature type="non-terminal residue" evidence="1">
    <location>
        <position position="1"/>
    </location>
</feature>
<proteinExistence type="predicted"/>
<protein>
    <submittedName>
        <fullName evidence="1">Uncharacterized protein</fullName>
    </submittedName>
</protein>
<sequence length="327" mass="37364">TAAKYKRLYSQATKALLAADERFDALAGVSANFPVQKFNRTRQLKSGTVAAVAPATDWHVEEQVFEKAVNGKNKFDLTIAENRIKRFYSGIVEEIEHQNHRKKVSELWHPLLGDLLSGYIHEELMESNTLSPVEACVFVQEMVCSGVDFLLKETKLPIFIPTCCGNHGRTTNTKRIKTSHKNSFEWLLYMTMAKYYKNNPKVTWFIGEGYHNVCKINGRLVRFHHGDGLRYNGGIGGITIPVNKSIAQWQKVQSVDFDVFGHWHQYLYHYPTWICCPCLIGYTEFAVEIKAEFQHPAQAFFVIDKGLGISMSTPIYLEPPKKVKVRK</sequence>
<evidence type="ECO:0000313" key="1">
    <source>
        <dbReference type="EMBL" id="KKK64881.1"/>
    </source>
</evidence>
<dbReference type="InterPro" id="IPR029052">
    <property type="entry name" value="Metallo-depent_PP-like"/>
</dbReference>
<dbReference type="AlphaFoldDB" id="A0A0F8ZY54"/>
<name>A0A0F8ZY54_9ZZZZ</name>
<dbReference type="SUPFAM" id="SSF56300">
    <property type="entry name" value="Metallo-dependent phosphatases"/>
    <property type="match status" value="1"/>
</dbReference>
<accession>A0A0F8ZY54</accession>
<organism evidence="1">
    <name type="scientific">marine sediment metagenome</name>
    <dbReference type="NCBI Taxonomy" id="412755"/>
    <lineage>
        <taxon>unclassified sequences</taxon>
        <taxon>metagenomes</taxon>
        <taxon>ecological metagenomes</taxon>
    </lineage>
</organism>
<gene>
    <name evidence="1" type="ORF">LCGC14_2979750</name>
</gene>
<comment type="caution">
    <text evidence="1">The sequence shown here is derived from an EMBL/GenBank/DDBJ whole genome shotgun (WGS) entry which is preliminary data.</text>
</comment>
<dbReference type="EMBL" id="LAZR01060822">
    <property type="protein sequence ID" value="KKK64881.1"/>
    <property type="molecule type" value="Genomic_DNA"/>
</dbReference>
<reference evidence="1" key="1">
    <citation type="journal article" date="2015" name="Nature">
        <title>Complex archaea that bridge the gap between prokaryotes and eukaryotes.</title>
        <authorList>
            <person name="Spang A."/>
            <person name="Saw J.H."/>
            <person name="Jorgensen S.L."/>
            <person name="Zaremba-Niedzwiedzka K."/>
            <person name="Martijn J."/>
            <person name="Lind A.E."/>
            <person name="van Eijk R."/>
            <person name="Schleper C."/>
            <person name="Guy L."/>
            <person name="Ettema T.J."/>
        </authorList>
    </citation>
    <scope>NUCLEOTIDE SEQUENCE</scope>
</reference>